<dbReference type="GO" id="GO:0016491">
    <property type="term" value="F:oxidoreductase activity"/>
    <property type="evidence" value="ECO:0007669"/>
    <property type="project" value="TreeGrafter"/>
</dbReference>
<dbReference type="PANTHER" id="PTHR43313">
    <property type="entry name" value="SHORT-CHAIN DEHYDROGENASE/REDUCTASE FAMILY 9C"/>
    <property type="match status" value="1"/>
</dbReference>
<organism evidence="1 2">
    <name type="scientific">Bursaphelenchus xylophilus</name>
    <name type="common">Pinewood nematode worm</name>
    <name type="synonym">Aphelenchoides xylophilus</name>
    <dbReference type="NCBI Taxonomy" id="6326"/>
    <lineage>
        <taxon>Eukaryota</taxon>
        <taxon>Metazoa</taxon>
        <taxon>Ecdysozoa</taxon>
        <taxon>Nematoda</taxon>
        <taxon>Chromadorea</taxon>
        <taxon>Rhabditida</taxon>
        <taxon>Tylenchina</taxon>
        <taxon>Tylenchomorpha</taxon>
        <taxon>Aphelenchoidea</taxon>
        <taxon>Aphelenchoididae</taxon>
        <taxon>Bursaphelenchus</taxon>
    </lineage>
</organism>
<evidence type="ECO:0000313" key="2">
    <source>
        <dbReference type="WBParaSite" id="BXY_0550300.1"/>
    </source>
</evidence>
<protein>
    <submittedName>
        <fullName evidence="2">Uncharacterized protein</fullName>
    </submittedName>
</protein>
<proteinExistence type="predicted"/>
<dbReference type="GO" id="GO:0008202">
    <property type="term" value="P:steroid metabolic process"/>
    <property type="evidence" value="ECO:0007669"/>
    <property type="project" value="TreeGrafter"/>
</dbReference>
<name>A0A1I7RXN6_BURXY</name>
<dbReference type="PANTHER" id="PTHR43313:SF1">
    <property type="entry name" value="3BETA-HYDROXYSTEROID DEHYDROGENASE DHS-16"/>
    <property type="match status" value="1"/>
</dbReference>
<dbReference type="Proteomes" id="UP000095284">
    <property type="component" value="Unplaced"/>
</dbReference>
<dbReference type="AlphaFoldDB" id="A0A1I7RXN6"/>
<sequence length="154" mass="17074">MLNIEDSYNQRLARLRGRLLAPALSGSGSEPGARLPSVISQWMSGVDLVANPNLSEVINAYMHAILSTRPKTRYVCGLDARLLFMPLSFLPSAFQDFILEFLPRLQLAPALIPRATRKQPSYGPPAPVAKVLIDENRNEKLPNGDIVNHIEMLK</sequence>
<dbReference type="eggNOG" id="KOG1610">
    <property type="taxonomic scope" value="Eukaryota"/>
</dbReference>
<accession>A0A1I7RXN6</accession>
<reference evidence="2" key="1">
    <citation type="submission" date="2016-11" db="UniProtKB">
        <authorList>
            <consortium name="WormBaseParasite"/>
        </authorList>
    </citation>
    <scope>IDENTIFICATION</scope>
</reference>
<evidence type="ECO:0000313" key="1">
    <source>
        <dbReference type="Proteomes" id="UP000095284"/>
    </source>
</evidence>
<dbReference type="WBParaSite" id="BXY_0550300.1">
    <property type="protein sequence ID" value="BXY_0550300.1"/>
    <property type="gene ID" value="BXY_0550300"/>
</dbReference>